<name>A0ABY4A4D0_9BURK</name>
<accession>A0ABY4A4D0</accession>
<dbReference type="EMBL" id="CP063361">
    <property type="protein sequence ID" value="UOD29646.1"/>
    <property type="molecule type" value="Genomic_DNA"/>
</dbReference>
<gene>
    <name evidence="1" type="ORF">INH39_30390</name>
</gene>
<reference evidence="1 2" key="1">
    <citation type="submission" date="2020-10" db="EMBL/GenBank/DDBJ databases">
        <title>Genome analysis of Massilia species.</title>
        <authorList>
            <person name="Jung D.-H."/>
        </authorList>
    </citation>
    <scope>NUCLEOTIDE SEQUENCE [LARGE SCALE GENOMIC DNA]</scope>
    <source>
        <strain evidence="2">sipir</strain>
    </source>
</reference>
<dbReference type="RefSeq" id="WP_243490861.1">
    <property type="nucleotide sequence ID" value="NZ_CP063361.1"/>
</dbReference>
<keyword evidence="2" id="KW-1185">Reference proteome</keyword>
<evidence type="ECO:0000313" key="2">
    <source>
        <dbReference type="Proteomes" id="UP000831532"/>
    </source>
</evidence>
<proteinExistence type="predicted"/>
<sequence>MGSAVAAAAAAGTTAGLEKIAKAMATSEALSAQLKNRQQQASAAAGQQK</sequence>
<protein>
    <submittedName>
        <fullName evidence="1">Uncharacterized protein</fullName>
    </submittedName>
</protein>
<dbReference type="Proteomes" id="UP000831532">
    <property type="component" value="Chromosome"/>
</dbReference>
<organism evidence="1 2">
    <name type="scientific">Massilia violaceinigra</name>
    <dbReference type="NCBI Taxonomy" id="2045208"/>
    <lineage>
        <taxon>Bacteria</taxon>
        <taxon>Pseudomonadati</taxon>
        <taxon>Pseudomonadota</taxon>
        <taxon>Betaproteobacteria</taxon>
        <taxon>Burkholderiales</taxon>
        <taxon>Oxalobacteraceae</taxon>
        <taxon>Telluria group</taxon>
        <taxon>Massilia</taxon>
    </lineage>
</organism>
<evidence type="ECO:0000313" key="1">
    <source>
        <dbReference type="EMBL" id="UOD29646.1"/>
    </source>
</evidence>